<evidence type="ECO:0000313" key="2">
    <source>
        <dbReference type="EMBL" id="OXA59084.1"/>
    </source>
</evidence>
<gene>
    <name evidence="2" type="ORF">Fcan01_05728</name>
</gene>
<dbReference type="OMA" id="IASISIC"/>
<protein>
    <submittedName>
        <fullName evidence="2">Uncharacterized protein</fullName>
    </submittedName>
</protein>
<name>A0A226EPV4_FOLCA</name>
<keyword evidence="1" id="KW-0732">Signal</keyword>
<evidence type="ECO:0000256" key="1">
    <source>
        <dbReference type="SAM" id="SignalP"/>
    </source>
</evidence>
<organism evidence="2 3">
    <name type="scientific">Folsomia candida</name>
    <name type="common">Springtail</name>
    <dbReference type="NCBI Taxonomy" id="158441"/>
    <lineage>
        <taxon>Eukaryota</taxon>
        <taxon>Metazoa</taxon>
        <taxon>Ecdysozoa</taxon>
        <taxon>Arthropoda</taxon>
        <taxon>Hexapoda</taxon>
        <taxon>Collembola</taxon>
        <taxon>Entomobryomorpha</taxon>
        <taxon>Isotomoidea</taxon>
        <taxon>Isotomidae</taxon>
        <taxon>Proisotominae</taxon>
        <taxon>Folsomia</taxon>
    </lineage>
</organism>
<dbReference type="AlphaFoldDB" id="A0A226EPV4"/>
<dbReference type="OrthoDB" id="8296878at2759"/>
<reference evidence="2 3" key="1">
    <citation type="submission" date="2015-12" db="EMBL/GenBank/DDBJ databases">
        <title>The genome of Folsomia candida.</title>
        <authorList>
            <person name="Faddeeva A."/>
            <person name="Derks M.F."/>
            <person name="Anvar Y."/>
            <person name="Smit S."/>
            <person name="Van Straalen N."/>
            <person name="Roelofs D."/>
        </authorList>
    </citation>
    <scope>NUCLEOTIDE SEQUENCE [LARGE SCALE GENOMIC DNA]</scope>
    <source>
        <strain evidence="2 3">VU population</strain>
        <tissue evidence="2">Whole body</tissue>
    </source>
</reference>
<accession>A0A226EPV4</accession>
<dbReference type="EMBL" id="LNIX01000002">
    <property type="protein sequence ID" value="OXA59084.1"/>
    <property type="molecule type" value="Genomic_DNA"/>
</dbReference>
<evidence type="ECO:0000313" key="3">
    <source>
        <dbReference type="Proteomes" id="UP000198287"/>
    </source>
</evidence>
<comment type="caution">
    <text evidence="2">The sequence shown here is derived from an EMBL/GenBank/DDBJ whole genome shotgun (WGS) entry which is preliminary data.</text>
</comment>
<proteinExistence type="predicted"/>
<keyword evidence="3" id="KW-1185">Reference proteome</keyword>
<sequence>MNLQIIIFTFIGVLAVSLSVAGVDVASLQAHTIKYNDPFVDEHQVVCDALKTPEETEHEKFYKLSNSSGGSLGYDDMLKLTVWNMKRGFKYRSLEYQLNFPQLSWRKQILDDIFDIFKLACHNAYVPAEFLNIIYEMVMIYYNNIFPIIKEPEPSRWNSTSDILERCKSLMHQLPLHDIAGTIDFVAIGGREVHLNPPAEMADSIPNLDVFIETLWWAFSFSYGACYYPAGYRSVWAPKYKKLFYEDFIHPLIGRWVNSNANYGVMIGNFDVESIMQNVRSCTHAAYAMYSIHDRELVRPLRSPDGVNYKTGDTILDHDGDELNSID</sequence>
<feature type="signal peptide" evidence="1">
    <location>
        <begin position="1"/>
        <end position="15"/>
    </location>
</feature>
<feature type="chain" id="PRO_5012872551" evidence="1">
    <location>
        <begin position="16"/>
        <end position="327"/>
    </location>
</feature>
<dbReference type="Proteomes" id="UP000198287">
    <property type="component" value="Unassembled WGS sequence"/>
</dbReference>